<dbReference type="CDD" id="cd07100">
    <property type="entry name" value="ALDH_SSADH1_GabD1"/>
    <property type="match status" value="1"/>
</dbReference>
<dbReference type="InterPro" id="IPR016163">
    <property type="entry name" value="Ald_DH_C"/>
</dbReference>
<dbReference type="InterPro" id="IPR016162">
    <property type="entry name" value="Ald_DH_N"/>
</dbReference>
<evidence type="ECO:0000259" key="4">
    <source>
        <dbReference type="Pfam" id="PF00171"/>
    </source>
</evidence>
<dbReference type="InterPro" id="IPR044148">
    <property type="entry name" value="ALDH_GabD1-like"/>
</dbReference>
<dbReference type="EMBL" id="JAFREP010000012">
    <property type="protein sequence ID" value="MBO1319515.1"/>
    <property type="molecule type" value="Genomic_DNA"/>
</dbReference>
<dbReference type="PANTHER" id="PTHR43217">
    <property type="entry name" value="SUCCINATE SEMIALDEHYDE DEHYDROGENASE [NAD(P)+] SAD"/>
    <property type="match status" value="1"/>
</dbReference>
<keyword evidence="3" id="KW-0560">Oxidoreductase</keyword>
<dbReference type="Proteomes" id="UP000664417">
    <property type="component" value="Unassembled WGS sequence"/>
</dbReference>
<evidence type="ECO:0000313" key="6">
    <source>
        <dbReference type="Proteomes" id="UP000664417"/>
    </source>
</evidence>
<comment type="caution">
    <text evidence="5">The sequence shown here is derived from an EMBL/GenBank/DDBJ whole genome shotgun (WGS) entry which is preliminary data.</text>
</comment>
<dbReference type="PANTHER" id="PTHR43217:SF1">
    <property type="entry name" value="SUCCINATE SEMIALDEHYDE DEHYDROGENASE [NAD(P)+] SAD"/>
    <property type="match status" value="1"/>
</dbReference>
<evidence type="ECO:0000313" key="5">
    <source>
        <dbReference type="EMBL" id="MBO1319515.1"/>
    </source>
</evidence>
<dbReference type="InterPro" id="IPR047110">
    <property type="entry name" value="GABD/Sad-like"/>
</dbReference>
<dbReference type="GO" id="GO:0004777">
    <property type="term" value="F:succinate-semialdehyde dehydrogenase (NAD+) activity"/>
    <property type="evidence" value="ECO:0007669"/>
    <property type="project" value="TreeGrafter"/>
</dbReference>
<accession>A0A8J7Q5K8</accession>
<gene>
    <name evidence="5" type="ORF">J3U88_13655</name>
</gene>
<dbReference type="RefSeq" id="WP_207859407.1">
    <property type="nucleotide sequence ID" value="NZ_JAFREP010000012.1"/>
</dbReference>
<evidence type="ECO:0000256" key="2">
    <source>
        <dbReference type="ARBA" id="ARBA00022857"/>
    </source>
</evidence>
<comment type="similarity">
    <text evidence="1">Belongs to the aldehyde dehydrogenase family.</text>
</comment>
<dbReference type="PROSITE" id="PS00070">
    <property type="entry name" value="ALDEHYDE_DEHYDR_CYS"/>
    <property type="match status" value="1"/>
</dbReference>
<keyword evidence="6" id="KW-1185">Reference proteome</keyword>
<reference evidence="5" key="1">
    <citation type="submission" date="2021-03" db="EMBL/GenBank/DDBJ databases">
        <authorList>
            <person name="Wang G."/>
        </authorList>
    </citation>
    <scope>NUCLEOTIDE SEQUENCE</scope>
    <source>
        <strain evidence="5">KCTC 12899</strain>
    </source>
</reference>
<sequence length="455" mass="49422">MAFTSVNPATDEQLAVYPTINRDQALAVLDRLDHAQQKWCNASFEKRSRCLLELAKQLRDNAEEGARLMALEMGKPLHEGRSEMEKCAWVCEYFAEKGTKFLAPQPFPTEAANSFVAFEPLGVILSIMPWNFPFWQVFRFAAPALMAGNTVMLKHAPNVTGCAQLMTRLVKDAGFPPDLFELLVAELDVVSDIIAQPQIKAVTLTGSTRAGRAVAETAGRHLKKVVLELGGSDPYLILADADLDLAANACVTSRLINSGQSCIAAKRFIVVAPIAAAFTQKVLELMNNKTFGDPMAGRFDIGPMARKDLRDELHHQVEESVAVGAKRLLGGTLPPGPGCYYPPTLLGDVPLNAPAFREELFGPVASIITAKDEADAIALANQSPYGLGAAVFTADRARGREIATKQLNVGACFVNSFVRSDPRLPFGGVKDSGYGRELSIFGIREFVNVKTIWID</sequence>
<dbReference type="InterPro" id="IPR016161">
    <property type="entry name" value="Ald_DH/histidinol_DH"/>
</dbReference>
<keyword evidence="2" id="KW-0521">NADP</keyword>
<dbReference type="InterPro" id="IPR016160">
    <property type="entry name" value="Ald_DH_CS_CYS"/>
</dbReference>
<dbReference type="Pfam" id="PF00171">
    <property type="entry name" value="Aldedh"/>
    <property type="match status" value="1"/>
</dbReference>
<organism evidence="5 6">
    <name type="scientific">Acanthopleuribacter pedis</name>
    <dbReference type="NCBI Taxonomy" id="442870"/>
    <lineage>
        <taxon>Bacteria</taxon>
        <taxon>Pseudomonadati</taxon>
        <taxon>Acidobacteriota</taxon>
        <taxon>Holophagae</taxon>
        <taxon>Acanthopleuribacterales</taxon>
        <taxon>Acanthopleuribacteraceae</taxon>
        <taxon>Acanthopleuribacter</taxon>
    </lineage>
</organism>
<proteinExistence type="inferred from homology"/>
<dbReference type="Gene3D" id="3.40.605.10">
    <property type="entry name" value="Aldehyde Dehydrogenase, Chain A, domain 1"/>
    <property type="match status" value="1"/>
</dbReference>
<feature type="domain" description="Aldehyde dehydrogenase" evidence="4">
    <location>
        <begin position="3"/>
        <end position="452"/>
    </location>
</feature>
<dbReference type="SUPFAM" id="SSF53720">
    <property type="entry name" value="ALDH-like"/>
    <property type="match status" value="1"/>
</dbReference>
<dbReference type="Gene3D" id="3.40.309.10">
    <property type="entry name" value="Aldehyde Dehydrogenase, Chain A, domain 2"/>
    <property type="match status" value="1"/>
</dbReference>
<dbReference type="FunFam" id="3.40.605.10:FF:000012">
    <property type="entry name" value="NAD-dependent succinate-semialdehyde dehydrogenase"/>
    <property type="match status" value="1"/>
</dbReference>
<name>A0A8J7Q5K8_9BACT</name>
<evidence type="ECO:0000256" key="1">
    <source>
        <dbReference type="ARBA" id="ARBA00009986"/>
    </source>
</evidence>
<dbReference type="InterPro" id="IPR015590">
    <property type="entry name" value="Aldehyde_DH_dom"/>
</dbReference>
<evidence type="ECO:0000256" key="3">
    <source>
        <dbReference type="ARBA" id="ARBA00023002"/>
    </source>
</evidence>
<dbReference type="GO" id="GO:0004030">
    <property type="term" value="F:aldehyde dehydrogenase [NAD(P)+] activity"/>
    <property type="evidence" value="ECO:0007669"/>
    <property type="project" value="InterPro"/>
</dbReference>
<protein>
    <submittedName>
        <fullName evidence="5">NAD-dependent succinate-semialdehyde dehydrogenase</fullName>
    </submittedName>
</protein>
<dbReference type="AlphaFoldDB" id="A0A8J7Q5K8"/>